<evidence type="ECO:0000256" key="6">
    <source>
        <dbReference type="ARBA" id="ARBA00023065"/>
    </source>
</evidence>
<dbReference type="Proteomes" id="UP000028926">
    <property type="component" value="Chromosome"/>
</dbReference>
<dbReference type="Pfam" id="PF02823">
    <property type="entry name" value="ATP-synt_DE_N"/>
    <property type="match status" value="1"/>
</dbReference>
<comment type="similarity">
    <text evidence="3 10 11">Belongs to the ATPase epsilon chain family.</text>
</comment>
<evidence type="ECO:0000256" key="1">
    <source>
        <dbReference type="ARBA" id="ARBA00003543"/>
    </source>
</evidence>
<organism evidence="13 14">
    <name type="scientific">Candidatus Odyssella acanthamoebae</name>
    <dbReference type="NCBI Taxonomy" id="91604"/>
    <lineage>
        <taxon>Bacteria</taxon>
        <taxon>Pseudomonadati</taxon>
        <taxon>Pseudomonadota</taxon>
        <taxon>Alphaproteobacteria</taxon>
        <taxon>Holosporales</taxon>
        <taxon>Candidatus Paracaedibacteraceae</taxon>
        <taxon>Candidatus Odyssella</taxon>
    </lineage>
</organism>
<accession>A0A077AQW8</accession>
<evidence type="ECO:0000256" key="2">
    <source>
        <dbReference type="ARBA" id="ARBA00004184"/>
    </source>
</evidence>
<dbReference type="GO" id="GO:0016787">
    <property type="term" value="F:hydrolase activity"/>
    <property type="evidence" value="ECO:0007669"/>
    <property type="project" value="UniProtKB-KW"/>
</dbReference>
<dbReference type="InterPro" id="IPR036771">
    <property type="entry name" value="ATPsynth_dsu/esu_N"/>
</dbReference>
<dbReference type="InterPro" id="IPR001469">
    <property type="entry name" value="ATP_synth_F1_dsu/esu"/>
</dbReference>
<evidence type="ECO:0000256" key="7">
    <source>
        <dbReference type="ARBA" id="ARBA00023136"/>
    </source>
</evidence>
<dbReference type="GO" id="GO:0005524">
    <property type="term" value="F:ATP binding"/>
    <property type="evidence" value="ECO:0007669"/>
    <property type="project" value="UniProtKB-UniRule"/>
</dbReference>
<evidence type="ECO:0000256" key="5">
    <source>
        <dbReference type="ARBA" id="ARBA00022781"/>
    </source>
</evidence>
<evidence type="ECO:0000256" key="8">
    <source>
        <dbReference type="ARBA" id="ARBA00023196"/>
    </source>
</evidence>
<comment type="subunit">
    <text evidence="10 11">F-type ATPases have 2 components, CF(1) - the catalytic core - and CF(0) - the membrane proton channel. CF(1) has five subunits: alpha(3), beta(3), gamma(1), delta(1), epsilon(1). CF(0) has three main subunits: a, b and c.</text>
</comment>
<dbReference type="GO" id="GO:0005886">
    <property type="term" value="C:plasma membrane"/>
    <property type="evidence" value="ECO:0007669"/>
    <property type="project" value="UniProtKB-SubCell"/>
</dbReference>
<protein>
    <recommendedName>
        <fullName evidence="10">ATP synthase epsilon chain</fullName>
    </recommendedName>
    <alternativeName>
        <fullName evidence="10">ATP synthase F1 sector epsilon subunit</fullName>
    </alternativeName>
    <alternativeName>
        <fullName evidence="10">F-ATPase epsilon subunit</fullName>
    </alternativeName>
</protein>
<evidence type="ECO:0000256" key="3">
    <source>
        <dbReference type="ARBA" id="ARBA00005712"/>
    </source>
</evidence>
<dbReference type="RefSeq" id="WP_038462763.1">
    <property type="nucleotide sequence ID" value="NZ_CP008941.1"/>
</dbReference>
<dbReference type="OrthoDB" id="9799969at2"/>
<evidence type="ECO:0000256" key="10">
    <source>
        <dbReference type="HAMAP-Rule" id="MF_00530"/>
    </source>
</evidence>
<feature type="domain" description="ATP synthase F1 complex delta/epsilon subunit N-terminal" evidence="12">
    <location>
        <begin position="11"/>
        <end position="87"/>
    </location>
</feature>
<gene>
    <name evidence="10 13" type="primary">atpC</name>
    <name evidence="13" type="ORF">ID47_00550</name>
</gene>
<reference evidence="13 14" key="1">
    <citation type="submission" date="2014-07" db="EMBL/GenBank/DDBJ databases">
        <title>Comparative genomic insights into amoeba endosymbionts belonging to the families of Holosporaceae and Candidatus Midichloriaceae within Rickettsiales.</title>
        <authorList>
            <person name="Wang Z."/>
            <person name="Wu M."/>
        </authorList>
    </citation>
    <scope>NUCLEOTIDE SEQUENCE [LARGE SCALE GENOMIC DNA]</scope>
    <source>
        <strain evidence="13">PRA3</strain>
    </source>
</reference>
<dbReference type="EMBL" id="CP008941">
    <property type="protein sequence ID" value="AIK95572.1"/>
    <property type="molecule type" value="Genomic_DNA"/>
</dbReference>
<dbReference type="PANTHER" id="PTHR13822:SF10">
    <property type="entry name" value="ATP SYNTHASE EPSILON CHAIN, CHLOROPLASTIC"/>
    <property type="match status" value="1"/>
</dbReference>
<dbReference type="InterPro" id="IPR020546">
    <property type="entry name" value="ATP_synth_F1_dsu/esu_N"/>
</dbReference>
<dbReference type="eggNOG" id="COG0355">
    <property type="taxonomic scope" value="Bacteria"/>
</dbReference>
<keyword evidence="9 10" id="KW-0066">ATP synthesis</keyword>
<keyword evidence="4 10" id="KW-0813">Transport</keyword>
<dbReference type="SUPFAM" id="SSF51344">
    <property type="entry name" value="Epsilon subunit of F1F0-ATP synthase N-terminal domain"/>
    <property type="match status" value="1"/>
</dbReference>
<comment type="function">
    <text evidence="1 10">Produces ATP from ADP in the presence of a proton gradient across the membrane.</text>
</comment>
<keyword evidence="6 10" id="KW-0406">Ion transport</keyword>
<name>A0A077AQW8_9PROT</name>
<dbReference type="AlphaFoldDB" id="A0A077AQW8"/>
<dbReference type="KEGG" id="paca:ID47_00550"/>
<dbReference type="HAMAP" id="MF_00530">
    <property type="entry name" value="ATP_synth_epsil_bac"/>
    <property type="match status" value="1"/>
</dbReference>
<dbReference type="NCBIfam" id="TIGR01216">
    <property type="entry name" value="ATP_synt_epsi"/>
    <property type="match status" value="1"/>
</dbReference>
<dbReference type="PANTHER" id="PTHR13822">
    <property type="entry name" value="ATP SYNTHASE DELTA/EPSILON CHAIN"/>
    <property type="match status" value="1"/>
</dbReference>
<keyword evidence="7 10" id="KW-0472">Membrane</keyword>
<evidence type="ECO:0000313" key="13">
    <source>
        <dbReference type="EMBL" id="AIK95572.1"/>
    </source>
</evidence>
<evidence type="ECO:0000259" key="12">
    <source>
        <dbReference type="Pfam" id="PF02823"/>
    </source>
</evidence>
<dbReference type="GO" id="GO:0012505">
    <property type="term" value="C:endomembrane system"/>
    <property type="evidence" value="ECO:0007669"/>
    <property type="project" value="UniProtKB-SubCell"/>
</dbReference>
<keyword evidence="13" id="KW-0378">Hydrolase</keyword>
<evidence type="ECO:0000313" key="14">
    <source>
        <dbReference type="Proteomes" id="UP000028926"/>
    </source>
</evidence>
<dbReference type="GO" id="GO:0046933">
    <property type="term" value="F:proton-transporting ATP synthase activity, rotational mechanism"/>
    <property type="evidence" value="ECO:0007669"/>
    <property type="project" value="UniProtKB-UniRule"/>
</dbReference>
<keyword evidence="5 10" id="KW-0375">Hydrogen ion transport</keyword>
<dbReference type="CDD" id="cd12152">
    <property type="entry name" value="F1-ATPase_delta"/>
    <property type="match status" value="1"/>
</dbReference>
<keyword evidence="8 10" id="KW-0139">CF(1)</keyword>
<evidence type="ECO:0000256" key="4">
    <source>
        <dbReference type="ARBA" id="ARBA00022448"/>
    </source>
</evidence>
<proteinExistence type="inferred from homology"/>
<dbReference type="Gene3D" id="2.60.15.10">
    <property type="entry name" value="F0F1 ATP synthase delta/epsilon subunit, N-terminal"/>
    <property type="match status" value="1"/>
</dbReference>
<dbReference type="HOGENOM" id="CLU_084338_4_2_5"/>
<evidence type="ECO:0000256" key="11">
    <source>
        <dbReference type="RuleBase" id="RU003656"/>
    </source>
</evidence>
<dbReference type="GO" id="GO:0045259">
    <property type="term" value="C:proton-transporting ATP synthase complex"/>
    <property type="evidence" value="ECO:0007669"/>
    <property type="project" value="UniProtKB-KW"/>
</dbReference>
<comment type="subcellular location">
    <subcellularLocation>
        <location evidence="10">Cell membrane</location>
        <topology evidence="10">Peripheral membrane protein</topology>
    </subcellularLocation>
    <subcellularLocation>
        <location evidence="2">Endomembrane system</location>
        <topology evidence="2">Peripheral membrane protein</topology>
    </subcellularLocation>
</comment>
<keyword evidence="14" id="KW-1185">Reference proteome</keyword>
<sequence length="91" mass="9889">MVKHLIDEQINLNLLTPEKTLFTGEVSMVVIPAEEGELGVLPKHAPFATTLRAGEVKIYHNDNVSDVFTISGGFAEIVNNKCEIVADGILL</sequence>
<keyword evidence="10" id="KW-1003">Cell membrane</keyword>
<dbReference type="STRING" id="91604.ID47_00550"/>
<evidence type="ECO:0000256" key="9">
    <source>
        <dbReference type="ARBA" id="ARBA00023310"/>
    </source>
</evidence>